<keyword evidence="1" id="KW-0812">Transmembrane</keyword>
<evidence type="ECO:0008006" key="4">
    <source>
        <dbReference type="Google" id="ProtNLM"/>
    </source>
</evidence>
<dbReference type="PANTHER" id="PTHR40031:SF1">
    <property type="entry name" value="MEMBRANE-BOUND METAL-DEPENDENT HYDROLASE"/>
    <property type="match status" value="1"/>
</dbReference>
<feature type="transmembrane region" description="Helical" evidence="1">
    <location>
        <begin position="6"/>
        <end position="25"/>
    </location>
</feature>
<dbReference type="PANTHER" id="PTHR40031">
    <property type="entry name" value="HYPOTHETICAL MEMBRANE SPANNING PROTEIN"/>
    <property type="match status" value="1"/>
</dbReference>
<dbReference type="EMBL" id="PDOE01000023">
    <property type="protein sequence ID" value="RKL65077.1"/>
    <property type="molecule type" value="Genomic_DNA"/>
</dbReference>
<organism evidence="2 3">
    <name type="scientific">Salipaludibacillus neizhouensis</name>
    <dbReference type="NCBI Taxonomy" id="885475"/>
    <lineage>
        <taxon>Bacteria</taxon>
        <taxon>Bacillati</taxon>
        <taxon>Bacillota</taxon>
        <taxon>Bacilli</taxon>
        <taxon>Bacillales</taxon>
        <taxon>Bacillaceae</taxon>
    </lineage>
</organism>
<evidence type="ECO:0000313" key="2">
    <source>
        <dbReference type="EMBL" id="RKL65077.1"/>
    </source>
</evidence>
<keyword evidence="1" id="KW-1133">Transmembrane helix</keyword>
<gene>
    <name evidence="2" type="ORF">CR203_22685</name>
</gene>
<name>A0A3A9JX78_9BACI</name>
<dbReference type="RefSeq" id="WP_110934589.1">
    <property type="nucleotide sequence ID" value="NZ_KZ614146.1"/>
</dbReference>
<dbReference type="AlphaFoldDB" id="A0A3A9JX78"/>
<comment type="caution">
    <text evidence="2">The sequence shown here is derived from an EMBL/GenBank/DDBJ whole genome shotgun (WGS) entry which is preliminary data.</text>
</comment>
<reference evidence="2 3" key="1">
    <citation type="submission" date="2017-10" db="EMBL/GenBank/DDBJ databases">
        <title>Bacillus sp. nov., a halophilic bacterium isolated from a Keqin Lake.</title>
        <authorList>
            <person name="Wang H."/>
        </authorList>
    </citation>
    <scope>NUCLEOTIDE SEQUENCE [LARGE SCALE GENOMIC DNA]</scope>
    <source>
        <strain evidence="2 3">KCTC 13187</strain>
    </source>
</reference>
<dbReference type="Proteomes" id="UP000281498">
    <property type="component" value="Unassembled WGS sequence"/>
</dbReference>
<accession>A0A3A9JX78</accession>
<dbReference type="InterPro" id="IPR053170">
    <property type="entry name" value="Transcription_regulator"/>
</dbReference>
<keyword evidence="3" id="KW-1185">Reference proteome</keyword>
<feature type="transmembrane region" description="Helical" evidence="1">
    <location>
        <begin position="56"/>
        <end position="75"/>
    </location>
</feature>
<dbReference type="OrthoDB" id="2517683at2"/>
<feature type="transmembrane region" description="Helical" evidence="1">
    <location>
        <begin position="152"/>
        <end position="174"/>
    </location>
</feature>
<proteinExistence type="predicted"/>
<feature type="transmembrane region" description="Helical" evidence="1">
    <location>
        <begin position="34"/>
        <end position="50"/>
    </location>
</feature>
<dbReference type="Pfam" id="PF04307">
    <property type="entry name" value="YdjM"/>
    <property type="match status" value="1"/>
</dbReference>
<sequence>MLLHLFASFPHLLIGAIIALLILVNSNDSFKEKLFLVVFTCFVVISPDILKIMGILFGHSLWLAPILGLTFALLYSIKNKNIKITKSWFVFTLVILFGHIFIDYIGNGVRLFYPFVREEFEFSLIMKLNFFIILFLVLSLVFVFFNKKSKSIGIASLSVLLLLFSILTVSKIHLEHSLNEEYKSEGINMVITYPNDNFGWGFQVRTEKTIITGESSINTTNIQVQTKREN</sequence>
<feature type="transmembrane region" description="Helical" evidence="1">
    <location>
        <begin position="125"/>
        <end position="145"/>
    </location>
</feature>
<evidence type="ECO:0000313" key="3">
    <source>
        <dbReference type="Proteomes" id="UP000281498"/>
    </source>
</evidence>
<protein>
    <recommendedName>
        <fullName evidence="4">Metal-dependent hydrolase</fullName>
    </recommendedName>
</protein>
<feature type="transmembrane region" description="Helical" evidence="1">
    <location>
        <begin position="87"/>
        <end position="105"/>
    </location>
</feature>
<dbReference type="InterPro" id="IPR007404">
    <property type="entry name" value="YdjM-like"/>
</dbReference>
<keyword evidence="1" id="KW-0472">Membrane</keyword>
<evidence type="ECO:0000256" key="1">
    <source>
        <dbReference type="SAM" id="Phobius"/>
    </source>
</evidence>